<accession>I4YZB7</accession>
<proteinExistence type="predicted"/>
<dbReference type="HOGENOM" id="CLU_247433_0_0_5"/>
<dbReference type="PANTHER" id="PTHR38340:SF1">
    <property type="entry name" value="S-LAYER PROTEIN"/>
    <property type="match status" value="1"/>
</dbReference>
<evidence type="ECO:0000256" key="2">
    <source>
        <dbReference type="ARBA" id="ARBA00022525"/>
    </source>
</evidence>
<dbReference type="GO" id="GO:0005576">
    <property type="term" value="C:extracellular region"/>
    <property type="evidence" value="ECO:0007669"/>
    <property type="project" value="UniProtKB-SubCell"/>
</dbReference>
<dbReference type="InterPro" id="IPR015919">
    <property type="entry name" value="Cadherin-like_sf"/>
</dbReference>
<dbReference type="STRING" id="864069.MicloDRAFT_00017810"/>
<dbReference type="PANTHER" id="PTHR38340">
    <property type="entry name" value="S-LAYER PROTEIN"/>
    <property type="match status" value="1"/>
</dbReference>
<feature type="domain" description="Cadherin" evidence="4">
    <location>
        <begin position="1175"/>
        <end position="1281"/>
    </location>
</feature>
<dbReference type="GO" id="GO:0007156">
    <property type="term" value="P:homophilic cell adhesion via plasma membrane adhesion molecules"/>
    <property type="evidence" value="ECO:0007669"/>
    <property type="project" value="InterPro"/>
</dbReference>
<dbReference type="RefSeq" id="WP_009490774.1">
    <property type="nucleotide sequence ID" value="NZ_CP141048.1"/>
</dbReference>
<protein>
    <submittedName>
        <fullName evidence="5">Ca2+-binding protein, RTX toxin</fullName>
    </submittedName>
</protein>
<dbReference type="eggNOG" id="COG4932">
    <property type="taxonomic scope" value="Bacteria"/>
</dbReference>
<dbReference type="Pfam" id="PF00353">
    <property type="entry name" value="HemolysinCabind"/>
    <property type="match status" value="8"/>
</dbReference>
<dbReference type="PRINTS" id="PR00313">
    <property type="entry name" value="CABNDNGRPT"/>
</dbReference>
<evidence type="ECO:0000259" key="4">
    <source>
        <dbReference type="PROSITE" id="PS50268"/>
    </source>
</evidence>
<dbReference type="SUPFAM" id="SSF51120">
    <property type="entry name" value="beta-Roll"/>
    <property type="match status" value="6"/>
</dbReference>
<feature type="region of interest" description="Disordered" evidence="3">
    <location>
        <begin position="437"/>
        <end position="460"/>
    </location>
</feature>
<reference evidence="5 6" key="1">
    <citation type="submission" date="2012-02" db="EMBL/GenBank/DDBJ databases">
        <title>Improved High-Quality Draft sequence of Microvirga sp. WSM3557.</title>
        <authorList>
            <consortium name="US DOE Joint Genome Institute"/>
            <person name="Lucas S."/>
            <person name="Han J."/>
            <person name="Lapidus A."/>
            <person name="Cheng J.-F."/>
            <person name="Goodwin L."/>
            <person name="Pitluck S."/>
            <person name="Peters L."/>
            <person name="Zhang X."/>
            <person name="Detter J.C."/>
            <person name="Han C."/>
            <person name="Tapia R."/>
            <person name="Land M."/>
            <person name="Hauser L."/>
            <person name="Kyrpides N."/>
            <person name="Ivanova N."/>
            <person name="Pagani I."/>
            <person name="Brau L."/>
            <person name="Yates R."/>
            <person name="O'Hara G."/>
            <person name="Rui T."/>
            <person name="Howieson J."/>
            <person name="Reeve W."/>
            <person name="Woyke T."/>
        </authorList>
    </citation>
    <scope>NUCLEOTIDE SEQUENCE [LARGE SCALE GENOMIC DNA]</scope>
    <source>
        <strain evidence="5 6">WSM3557</strain>
    </source>
</reference>
<dbReference type="PROSITE" id="PS00330">
    <property type="entry name" value="HEMOLYSIN_CALCIUM"/>
    <property type="match status" value="6"/>
</dbReference>
<organism evidence="5 6">
    <name type="scientific">Microvirga lotononidis</name>
    <dbReference type="NCBI Taxonomy" id="864069"/>
    <lineage>
        <taxon>Bacteria</taxon>
        <taxon>Pseudomonadati</taxon>
        <taxon>Pseudomonadota</taxon>
        <taxon>Alphaproteobacteria</taxon>
        <taxon>Hyphomicrobiales</taxon>
        <taxon>Methylobacteriaceae</taxon>
        <taxon>Microvirga</taxon>
    </lineage>
</organism>
<evidence type="ECO:0000256" key="3">
    <source>
        <dbReference type="SAM" id="MobiDB-lite"/>
    </source>
</evidence>
<dbReference type="CDD" id="cd11304">
    <property type="entry name" value="Cadherin_repeat"/>
    <property type="match status" value="1"/>
</dbReference>
<dbReference type="InterPro" id="IPR002126">
    <property type="entry name" value="Cadherin-like_dom"/>
</dbReference>
<gene>
    <name evidence="5" type="ORF">MicloDRAFT_00017810</name>
</gene>
<dbReference type="Gene3D" id="2.150.10.10">
    <property type="entry name" value="Serralysin-like metalloprotease, C-terminal"/>
    <property type="match status" value="4"/>
</dbReference>
<dbReference type="EMBL" id="JH660641">
    <property type="protein sequence ID" value="EIM29309.1"/>
    <property type="molecule type" value="Genomic_DNA"/>
</dbReference>
<dbReference type="InterPro" id="IPR050557">
    <property type="entry name" value="RTX_toxin/Mannuronan_C5-epim"/>
</dbReference>
<keyword evidence="6" id="KW-1185">Reference proteome</keyword>
<keyword evidence="2" id="KW-0964">Secreted</keyword>
<dbReference type="InterPro" id="IPR001343">
    <property type="entry name" value="Hemolysn_Ca-bd"/>
</dbReference>
<dbReference type="GO" id="GO:0016020">
    <property type="term" value="C:membrane"/>
    <property type="evidence" value="ECO:0007669"/>
    <property type="project" value="InterPro"/>
</dbReference>
<dbReference type="InterPro" id="IPR011049">
    <property type="entry name" value="Serralysin-like_metalloprot_C"/>
</dbReference>
<feature type="domain" description="Cadherin" evidence="4">
    <location>
        <begin position="1289"/>
        <end position="1370"/>
    </location>
</feature>
<dbReference type="InterPro" id="IPR018511">
    <property type="entry name" value="Hemolysin-typ_Ca-bd_CS"/>
</dbReference>
<dbReference type="PATRIC" id="fig|864069.3.peg.1963"/>
<dbReference type="eggNOG" id="COG2931">
    <property type="taxonomic scope" value="Bacteria"/>
</dbReference>
<evidence type="ECO:0000313" key="6">
    <source>
        <dbReference type="Proteomes" id="UP000003947"/>
    </source>
</evidence>
<evidence type="ECO:0000256" key="1">
    <source>
        <dbReference type="ARBA" id="ARBA00004613"/>
    </source>
</evidence>
<dbReference type="PROSITE" id="PS50268">
    <property type="entry name" value="CADHERIN_2"/>
    <property type="match status" value="2"/>
</dbReference>
<comment type="subcellular location">
    <subcellularLocation>
        <location evidence="1">Secreted</location>
    </subcellularLocation>
</comment>
<dbReference type="Proteomes" id="UP000003947">
    <property type="component" value="Unassembled WGS sequence"/>
</dbReference>
<name>I4YZB7_9HYPH</name>
<dbReference type="SUPFAM" id="SSF49313">
    <property type="entry name" value="Cadherin-like"/>
    <property type="match status" value="1"/>
</dbReference>
<sequence>MNEPADPTINAMDTILSDVTQLPENDEEASTQKTGSFAIAAAGNPSVITGDYGNNDLGSHSSTTAYTIYGDFGNDTLRGGTGNDKLYGDDDNDLLIGWRGNDTLDGGEGYDAVSYETETGGTGVVINLTGASWTYNGRTYASMTGKDTWGGIDSYVNVETFIGSQGNDIINASDTPDQFTLYGGAGNDTLMGAGSNEWDKDYLIGGAGDDLLIGGIAYFQGNAAVRVDLATGTATGQGTDTLQSITHVIGSNSGDVLRAGNVAATLDGAAGNDTLYGSSGNDELYVGSGADVVYGSAGSDLIYANGATTLRYDQLVLLNAQGNNIAGAISADLAQGYVSKFDNVPGSSFPKFGEDRIFSSALDLVATQYNDAVTGNNLNNHLYGLGGNDSLGGAGGDDVLTGDAGNDTLDGGTGNDTLDGGINNDLLKGGDGHDRLLGGSGRDTLDGGNGDDTLDGGNGADSMVGGAGNDIYYVDNLGDSVSELADGGNDTVYISVGGFDHLKLANIENVILVGEGSIDYSNRAPAVLGASGPTRVTVADTGIVNPFANLTIDDNGSWVTVTVKMNQLPGYALGTFTNLGPGAYDRLAGTYTVSGDIATVQAALRGLQFDPNDSPSSAFAVGTVTSDTFTITVVDDHGIASVPNSNISVDVVTQNRAPILVAPTAAYSMSDTDNVNLVAPFAGVAILEANQGDMITVTIALDSPGKGTLTGTSGTYNATTGVYTVTASASSIQSIVRTIKFNPTDRAVNGIETTKFTITVSDAAGASSGPISTIQVNAVHGTAPANSAPVVSGSDSISYGVTSPIAAFTKLTVSDSSPSVTATVAMDLPHRGTFVNLGSGSYDAVAGTYTVTGTAAQVQTAIRALQFNALQTATVKFTVTVTDGSLTTTNANFTLNPAMPNRAPIIQAQPVTVRIADDEDDALATPFASVALDDPEATGTSSFVQLRVYLDDPAKGVLVPGKGGTIMYNPDPQNGYYYYTISGKVQDVQAALRALEYNPRSRPDAENGSVETSSFTIRLYDASGLQAIDNNIRVESVHGMLPNAAPVIGGADAPVAVNITDADVASPFSAVTISDDSATVTVTITMDTASEGEFTNLGIGTYNRVAGTYTVTGTVAQVQAAIQALQFDPENRVAPAGSVQTTNFTISIVDEKGVAGQANGNISVASVASNIAPTAPEMTGGSISDMAAAGSQVGTLSASDANGDAVTYTFSQALAGSDGRISADGRFEIVNNLVVLRDPKLIQVAQNTTFTYGVIADDGHGGQTSGTVSIAVADINKAPANLQLSKSVVQENVAEGYVIGLVSASDPNGTALSYTLLDDAGGGVELVGNQLRVKDATKIDFEQHSQFAVTIAVSDGLETVNKTFTITVEDERRENVVGNSGDNVIRGGSGNDTLNGAGGNDTLHGGEGRDQLIGGAGADTFVFDTAVMKTAADSVLDFSLAEGDRIWLSQKIFIGLGLGQLTANAFALGTEAHDQDDRIIYDQATGRLFFDVDGASGSKKDVAPILFAILNENGVKPALTYASFFII</sequence>
<dbReference type="GO" id="GO:0005509">
    <property type="term" value="F:calcium ion binding"/>
    <property type="evidence" value="ECO:0007669"/>
    <property type="project" value="InterPro"/>
</dbReference>
<dbReference type="Gene3D" id="2.60.40.60">
    <property type="entry name" value="Cadherins"/>
    <property type="match status" value="1"/>
</dbReference>
<evidence type="ECO:0000313" key="5">
    <source>
        <dbReference type="EMBL" id="EIM29309.1"/>
    </source>
</evidence>
<feature type="region of interest" description="Disordered" evidence="3">
    <location>
        <begin position="1378"/>
        <end position="1408"/>
    </location>
</feature>